<feature type="chain" id="PRO_5039114381" description="LppA-like lipoprotein" evidence="1">
    <location>
        <begin position="29"/>
        <end position="180"/>
    </location>
</feature>
<evidence type="ECO:0000313" key="3">
    <source>
        <dbReference type="Proteomes" id="UP000237983"/>
    </source>
</evidence>
<organism evidence="2 3">
    <name type="scientific">Glaciihabitans tibetensis</name>
    <dbReference type="NCBI Taxonomy" id="1266600"/>
    <lineage>
        <taxon>Bacteria</taxon>
        <taxon>Bacillati</taxon>
        <taxon>Actinomycetota</taxon>
        <taxon>Actinomycetes</taxon>
        <taxon>Micrococcales</taxon>
        <taxon>Microbacteriaceae</taxon>
        <taxon>Glaciihabitans</taxon>
    </lineage>
</organism>
<evidence type="ECO:0000256" key="1">
    <source>
        <dbReference type="SAM" id="SignalP"/>
    </source>
</evidence>
<sequence length="180" mass="19283">MHQHLATKLSMAVAVVVLVTLTSCSGQTTPETSPTSSQETEMIDPAQARTDLYAQLDAAQALVGGEWDNSDDSSPMGCTLNSTEGVTFTGTRYSNDTAGEESLAAVAQLWEGMGFTTEARNDVGPYKVIVATSTTDPSHVLRYGLAEQAMYLEGQGACGEGDLYEWVMKIRQESEDATQE</sequence>
<gene>
    <name evidence="2" type="ORF">B0I08_103398</name>
</gene>
<comment type="caution">
    <text evidence="2">The sequence shown here is derived from an EMBL/GenBank/DDBJ whole genome shotgun (WGS) entry which is preliminary data.</text>
</comment>
<dbReference type="RefSeq" id="WP_146134353.1">
    <property type="nucleotide sequence ID" value="NZ_PVTL01000003.1"/>
</dbReference>
<accession>A0A2T0VG63</accession>
<feature type="signal peptide" evidence="1">
    <location>
        <begin position="1"/>
        <end position="28"/>
    </location>
</feature>
<dbReference type="Proteomes" id="UP000237983">
    <property type="component" value="Unassembled WGS sequence"/>
</dbReference>
<proteinExistence type="predicted"/>
<name>A0A2T0VG63_9MICO</name>
<evidence type="ECO:0008006" key="4">
    <source>
        <dbReference type="Google" id="ProtNLM"/>
    </source>
</evidence>
<evidence type="ECO:0000313" key="2">
    <source>
        <dbReference type="EMBL" id="PRY69190.1"/>
    </source>
</evidence>
<keyword evidence="3" id="KW-1185">Reference proteome</keyword>
<dbReference type="AlphaFoldDB" id="A0A2T0VG63"/>
<reference evidence="2 3" key="1">
    <citation type="submission" date="2018-03" db="EMBL/GenBank/DDBJ databases">
        <title>Genomic Encyclopedia of Type Strains, Phase III (KMG-III): the genomes of soil and plant-associated and newly described type strains.</title>
        <authorList>
            <person name="Whitman W."/>
        </authorList>
    </citation>
    <scope>NUCLEOTIDE SEQUENCE [LARGE SCALE GENOMIC DNA]</scope>
    <source>
        <strain evidence="2 3">CGMCC 1.12484</strain>
    </source>
</reference>
<keyword evidence="1" id="KW-0732">Signal</keyword>
<protein>
    <recommendedName>
        <fullName evidence="4">LppA-like lipoprotein</fullName>
    </recommendedName>
</protein>
<dbReference type="EMBL" id="PVTL01000003">
    <property type="protein sequence ID" value="PRY69190.1"/>
    <property type="molecule type" value="Genomic_DNA"/>
</dbReference>